<accession>A0A931EXL2</accession>
<evidence type="ECO:0000313" key="4">
    <source>
        <dbReference type="Proteomes" id="UP000605361"/>
    </source>
</evidence>
<dbReference type="EMBL" id="JADOGI010000026">
    <property type="protein sequence ID" value="MBF8186365.1"/>
    <property type="molecule type" value="Genomic_DNA"/>
</dbReference>
<dbReference type="SMART" id="SM00530">
    <property type="entry name" value="HTH_XRE"/>
    <property type="match status" value="1"/>
</dbReference>
<evidence type="ECO:0000259" key="2">
    <source>
        <dbReference type="PROSITE" id="PS50943"/>
    </source>
</evidence>
<proteinExistence type="predicted"/>
<comment type="caution">
    <text evidence="3">The sequence shown here is derived from an EMBL/GenBank/DDBJ whole genome shotgun (WGS) entry which is preliminary data.</text>
</comment>
<dbReference type="GO" id="GO:0003677">
    <property type="term" value="F:DNA binding"/>
    <property type="evidence" value="ECO:0007669"/>
    <property type="project" value="InterPro"/>
</dbReference>
<dbReference type="Pfam" id="PF13560">
    <property type="entry name" value="HTH_31"/>
    <property type="match status" value="1"/>
</dbReference>
<sequence length="194" mass="21043">MNPHTTPHQGQGSPMRSLRETAGLTVRGLAERVGLHPQSLRNIELGRRPASTEVLERIAAELRSSVADLAPATTHEETPAEHEQPPAQVIEIADFRLYTCEQAAEIIGGGVTANLLRRLATAGVEHTRIGGKVRWTLAQLRAAVAEHAVTGPVTRTRQQDSATSRRVNTGRRSRTTARDEGDLLAAKPGRRYSA</sequence>
<name>A0A931EXL2_9ACTN</name>
<protein>
    <submittedName>
        <fullName evidence="3">Helix-turn-helix transcriptional regulator</fullName>
    </submittedName>
</protein>
<organism evidence="3 4">
    <name type="scientific">Nonomuraea cypriaca</name>
    <dbReference type="NCBI Taxonomy" id="1187855"/>
    <lineage>
        <taxon>Bacteria</taxon>
        <taxon>Bacillati</taxon>
        <taxon>Actinomycetota</taxon>
        <taxon>Actinomycetes</taxon>
        <taxon>Streptosporangiales</taxon>
        <taxon>Streptosporangiaceae</taxon>
        <taxon>Nonomuraea</taxon>
    </lineage>
</organism>
<dbReference type="RefSeq" id="WP_195895341.1">
    <property type="nucleotide sequence ID" value="NZ_JADOGI010000026.1"/>
</dbReference>
<dbReference type="SUPFAM" id="SSF47413">
    <property type="entry name" value="lambda repressor-like DNA-binding domains"/>
    <property type="match status" value="1"/>
</dbReference>
<dbReference type="Gene3D" id="1.10.260.40">
    <property type="entry name" value="lambda repressor-like DNA-binding domains"/>
    <property type="match status" value="1"/>
</dbReference>
<dbReference type="PROSITE" id="PS50943">
    <property type="entry name" value="HTH_CROC1"/>
    <property type="match status" value="1"/>
</dbReference>
<reference evidence="3" key="1">
    <citation type="submission" date="2020-11" db="EMBL/GenBank/DDBJ databases">
        <title>Whole-genome analyses of Nonomuraea sp. K274.</title>
        <authorList>
            <person name="Veyisoglu A."/>
        </authorList>
    </citation>
    <scope>NUCLEOTIDE SEQUENCE</scope>
    <source>
        <strain evidence="3">K274</strain>
    </source>
</reference>
<feature type="region of interest" description="Disordered" evidence="1">
    <location>
        <begin position="150"/>
        <end position="194"/>
    </location>
</feature>
<dbReference type="AlphaFoldDB" id="A0A931EXL2"/>
<dbReference type="InterPro" id="IPR001387">
    <property type="entry name" value="Cro/C1-type_HTH"/>
</dbReference>
<dbReference type="Proteomes" id="UP000605361">
    <property type="component" value="Unassembled WGS sequence"/>
</dbReference>
<evidence type="ECO:0000256" key="1">
    <source>
        <dbReference type="SAM" id="MobiDB-lite"/>
    </source>
</evidence>
<gene>
    <name evidence="3" type="ORF">ITP53_11505</name>
</gene>
<feature type="domain" description="HTH cro/C1-type" evidence="2">
    <location>
        <begin position="15"/>
        <end position="69"/>
    </location>
</feature>
<evidence type="ECO:0000313" key="3">
    <source>
        <dbReference type="EMBL" id="MBF8186365.1"/>
    </source>
</evidence>
<dbReference type="InterPro" id="IPR010982">
    <property type="entry name" value="Lambda_DNA-bd_dom_sf"/>
</dbReference>
<keyword evidence="4" id="KW-1185">Reference proteome</keyword>
<feature type="compositionally biased region" description="Polar residues" evidence="1">
    <location>
        <begin position="153"/>
        <end position="167"/>
    </location>
</feature>
<dbReference type="CDD" id="cd00093">
    <property type="entry name" value="HTH_XRE"/>
    <property type="match status" value="1"/>
</dbReference>